<name>A0A917DIG3_9MICO</name>
<dbReference type="InterPro" id="IPR011004">
    <property type="entry name" value="Trimer_LpxA-like_sf"/>
</dbReference>
<reference evidence="1" key="2">
    <citation type="submission" date="2020-09" db="EMBL/GenBank/DDBJ databases">
        <authorList>
            <person name="Sun Q."/>
            <person name="Zhou Y."/>
        </authorList>
    </citation>
    <scope>NUCLEOTIDE SEQUENCE</scope>
    <source>
        <strain evidence="1">CGMCC 1.15152</strain>
    </source>
</reference>
<dbReference type="Gene3D" id="2.160.10.10">
    <property type="entry name" value="Hexapeptide repeat proteins"/>
    <property type="match status" value="1"/>
</dbReference>
<dbReference type="AlphaFoldDB" id="A0A917DIG3"/>
<evidence type="ECO:0000313" key="2">
    <source>
        <dbReference type="Proteomes" id="UP000633205"/>
    </source>
</evidence>
<dbReference type="SUPFAM" id="SSF51161">
    <property type="entry name" value="Trimeric LpxA-like enzymes"/>
    <property type="match status" value="1"/>
</dbReference>
<proteinExistence type="predicted"/>
<dbReference type="InterPro" id="IPR050484">
    <property type="entry name" value="Transf_Hexapept/Carb_Anhydrase"/>
</dbReference>
<comment type="caution">
    <text evidence="1">The sequence shown here is derived from an EMBL/GenBank/DDBJ whole genome shotgun (WGS) entry which is preliminary data.</text>
</comment>
<evidence type="ECO:0000313" key="1">
    <source>
        <dbReference type="EMBL" id="GGD39940.1"/>
    </source>
</evidence>
<reference evidence="1" key="1">
    <citation type="journal article" date="2014" name="Int. J. Syst. Evol. Microbiol.">
        <title>Complete genome sequence of Corynebacterium casei LMG S-19264T (=DSM 44701T), isolated from a smear-ripened cheese.</title>
        <authorList>
            <consortium name="US DOE Joint Genome Institute (JGI-PGF)"/>
            <person name="Walter F."/>
            <person name="Albersmeier A."/>
            <person name="Kalinowski J."/>
            <person name="Ruckert C."/>
        </authorList>
    </citation>
    <scope>NUCLEOTIDE SEQUENCE</scope>
    <source>
        <strain evidence="1">CGMCC 1.15152</strain>
    </source>
</reference>
<keyword evidence="2" id="KW-1185">Reference proteome</keyword>
<sequence>MLTVRRIDRLTDMTISPHATVRALADDVPELADDVLLAEGARIIGRVTMAAGSSAWCNAVLRGDVASITIGRGSNVQDNVSVHVDAGHPVVLGEYVSVGHNAVVHGCEIGDGSLIGMGSVILSGARIGESCLVAGGAVVLSGAQIPPRSLVAGVPAKVRRELTDEEVAGLRDNAERYLEYSAQHAASL</sequence>
<organism evidence="1 2">
    <name type="scientific">Microbacterium faecale</name>
    <dbReference type="NCBI Taxonomy" id="1804630"/>
    <lineage>
        <taxon>Bacteria</taxon>
        <taxon>Bacillati</taxon>
        <taxon>Actinomycetota</taxon>
        <taxon>Actinomycetes</taxon>
        <taxon>Micrococcales</taxon>
        <taxon>Microbacteriaceae</taxon>
        <taxon>Microbacterium</taxon>
    </lineage>
</organism>
<dbReference type="CDD" id="cd04645">
    <property type="entry name" value="LbH_gamma_CA_like"/>
    <property type="match status" value="1"/>
</dbReference>
<dbReference type="Proteomes" id="UP000633205">
    <property type="component" value="Unassembled WGS sequence"/>
</dbReference>
<dbReference type="InterPro" id="IPR001451">
    <property type="entry name" value="Hexapep"/>
</dbReference>
<dbReference type="PANTHER" id="PTHR13061:SF29">
    <property type="entry name" value="GAMMA CARBONIC ANHYDRASE-LIKE 1, MITOCHONDRIAL-RELATED"/>
    <property type="match status" value="1"/>
</dbReference>
<gene>
    <name evidence="1" type="ORF">GCM10010915_20880</name>
</gene>
<dbReference type="PANTHER" id="PTHR13061">
    <property type="entry name" value="DYNACTIN SUBUNIT P25"/>
    <property type="match status" value="1"/>
</dbReference>
<accession>A0A917DIG3</accession>
<dbReference type="Pfam" id="PF00132">
    <property type="entry name" value="Hexapep"/>
    <property type="match status" value="1"/>
</dbReference>
<dbReference type="EMBL" id="BMHO01000001">
    <property type="protein sequence ID" value="GGD39940.1"/>
    <property type="molecule type" value="Genomic_DNA"/>
</dbReference>
<protein>
    <submittedName>
        <fullName evidence="1">Gamma carbonic anhydrase family protein</fullName>
    </submittedName>
</protein>
<dbReference type="InterPro" id="IPR047324">
    <property type="entry name" value="LbH_gamma_CA-like"/>
</dbReference>